<feature type="transmembrane region" description="Helical" evidence="1">
    <location>
        <begin position="27"/>
        <end position="48"/>
    </location>
</feature>
<dbReference type="PATRIC" id="fig|1280947.3.peg.2201"/>
<keyword evidence="1" id="KW-1133">Transmembrane helix</keyword>
<protein>
    <submittedName>
        <fullName evidence="2">Uncharacterized protein</fullName>
    </submittedName>
</protein>
<name>A0A062UN52_9PROT</name>
<keyword evidence="1" id="KW-0812">Transmembrane</keyword>
<evidence type="ECO:0000313" key="3">
    <source>
        <dbReference type="Proteomes" id="UP000027190"/>
    </source>
</evidence>
<keyword evidence="1" id="KW-0472">Membrane</keyword>
<organism evidence="2 3">
    <name type="scientific">Hyphomonas chukchiensis</name>
    <dbReference type="NCBI Taxonomy" id="1280947"/>
    <lineage>
        <taxon>Bacteria</taxon>
        <taxon>Pseudomonadati</taxon>
        <taxon>Pseudomonadota</taxon>
        <taxon>Alphaproteobacteria</taxon>
        <taxon>Hyphomonadales</taxon>
        <taxon>Hyphomonadaceae</taxon>
        <taxon>Hyphomonas</taxon>
    </lineage>
</organism>
<dbReference type="AlphaFoldDB" id="A0A062UN52"/>
<reference evidence="2 3" key="1">
    <citation type="journal article" date="2014" name="Antonie Van Leeuwenhoek">
        <title>Hyphomonas beringensis sp. nov. and Hyphomonas chukchiensis sp. nov., isolated from surface seawater of the Bering Sea and Chukchi Sea.</title>
        <authorList>
            <person name="Li C."/>
            <person name="Lai Q."/>
            <person name="Li G."/>
            <person name="Dong C."/>
            <person name="Wang J."/>
            <person name="Liao Y."/>
            <person name="Shao Z."/>
        </authorList>
    </citation>
    <scope>NUCLEOTIDE SEQUENCE [LARGE SCALE GENOMIC DNA]</scope>
    <source>
        <strain evidence="2 3">BH-BN04-4</strain>
    </source>
</reference>
<gene>
    <name evidence="2" type="ORF">HY30_05085</name>
</gene>
<accession>A0A062UN52</accession>
<evidence type="ECO:0000313" key="2">
    <source>
        <dbReference type="EMBL" id="KCZ57550.1"/>
    </source>
</evidence>
<proteinExistence type="predicted"/>
<dbReference type="STRING" id="1280947.HY30_05085"/>
<keyword evidence="3" id="KW-1185">Reference proteome</keyword>
<evidence type="ECO:0000256" key="1">
    <source>
        <dbReference type="SAM" id="Phobius"/>
    </source>
</evidence>
<dbReference type="Proteomes" id="UP000027190">
    <property type="component" value="Unassembled WGS sequence"/>
</dbReference>
<comment type="caution">
    <text evidence="2">The sequence shown here is derived from an EMBL/GenBank/DDBJ whole genome shotgun (WGS) entry which is preliminary data.</text>
</comment>
<dbReference type="EMBL" id="AWFG01000030">
    <property type="protein sequence ID" value="KCZ57550.1"/>
    <property type="molecule type" value="Genomic_DNA"/>
</dbReference>
<sequence>MEDYGAFQKTLMSDPMTLSKTEARQSLYALLAAIPFAAAIMAATFALAEFAV</sequence>